<reference evidence="2 3" key="1">
    <citation type="submission" date="2019-05" db="EMBL/GenBank/DDBJ databases">
        <title>Another draft genome of Portunus trituberculatus and its Hox gene families provides insights of decapod evolution.</title>
        <authorList>
            <person name="Jeong J.-H."/>
            <person name="Song I."/>
            <person name="Kim S."/>
            <person name="Choi T."/>
            <person name="Kim D."/>
            <person name="Ryu S."/>
            <person name="Kim W."/>
        </authorList>
    </citation>
    <scope>NUCLEOTIDE SEQUENCE [LARGE SCALE GENOMIC DNA]</scope>
    <source>
        <tissue evidence="2">Muscle</tissue>
    </source>
</reference>
<gene>
    <name evidence="2" type="ORF">E2C01_049814</name>
</gene>
<feature type="compositionally biased region" description="Basic residues" evidence="1">
    <location>
        <begin position="32"/>
        <end position="41"/>
    </location>
</feature>
<dbReference type="AlphaFoldDB" id="A0A5B7GE92"/>
<comment type="caution">
    <text evidence="2">The sequence shown here is derived from an EMBL/GenBank/DDBJ whole genome shotgun (WGS) entry which is preliminary data.</text>
</comment>
<evidence type="ECO:0000256" key="1">
    <source>
        <dbReference type="SAM" id="MobiDB-lite"/>
    </source>
</evidence>
<name>A0A5B7GE92_PORTR</name>
<evidence type="ECO:0000313" key="3">
    <source>
        <dbReference type="Proteomes" id="UP000324222"/>
    </source>
</evidence>
<proteinExistence type="predicted"/>
<accession>A0A5B7GE92</accession>
<dbReference type="EMBL" id="VSRR010013507">
    <property type="protein sequence ID" value="MPC55869.1"/>
    <property type="molecule type" value="Genomic_DNA"/>
</dbReference>
<sequence>MCTTHNPQVTGHRAMLSIGITGHTPWTAPGRRTAHAAHTRAGHITVTSRKLPVSSRHERPSTLLTKPSPSRNEAKDTKVIPQRQHFLHNSAFVQLKLQLWWYSGGMSQQIPASLPGVDSLYMDIITNSLTRQLPTTTNTPDPSTVSNVCFRSSFSMLPAGQCIMWISLCMLTS</sequence>
<organism evidence="2 3">
    <name type="scientific">Portunus trituberculatus</name>
    <name type="common">Swimming crab</name>
    <name type="synonym">Neptunus trituberculatus</name>
    <dbReference type="NCBI Taxonomy" id="210409"/>
    <lineage>
        <taxon>Eukaryota</taxon>
        <taxon>Metazoa</taxon>
        <taxon>Ecdysozoa</taxon>
        <taxon>Arthropoda</taxon>
        <taxon>Crustacea</taxon>
        <taxon>Multicrustacea</taxon>
        <taxon>Malacostraca</taxon>
        <taxon>Eumalacostraca</taxon>
        <taxon>Eucarida</taxon>
        <taxon>Decapoda</taxon>
        <taxon>Pleocyemata</taxon>
        <taxon>Brachyura</taxon>
        <taxon>Eubrachyura</taxon>
        <taxon>Portunoidea</taxon>
        <taxon>Portunidae</taxon>
        <taxon>Portuninae</taxon>
        <taxon>Portunus</taxon>
    </lineage>
</organism>
<evidence type="ECO:0000313" key="2">
    <source>
        <dbReference type="EMBL" id="MPC55869.1"/>
    </source>
</evidence>
<dbReference type="Proteomes" id="UP000324222">
    <property type="component" value="Unassembled WGS sequence"/>
</dbReference>
<feature type="region of interest" description="Disordered" evidence="1">
    <location>
        <begin position="30"/>
        <end position="75"/>
    </location>
</feature>
<keyword evidence="3" id="KW-1185">Reference proteome</keyword>
<feature type="compositionally biased region" description="Polar residues" evidence="1">
    <location>
        <begin position="62"/>
        <end position="71"/>
    </location>
</feature>
<protein>
    <submittedName>
        <fullName evidence="2">Uncharacterized protein</fullName>
    </submittedName>
</protein>